<dbReference type="AlphaFoldDB" id="A0A5E8HEW3"/>
<dbReference type="STRING" id="1249483.LEP1GSC202_1707"/>
<evidence type="ECO:0000313" key="2">
    <source>
        <dbReference type="Proteomes" id="UP000013996"/>
    </source>
</evidence>
<comment type="caution">
    <text evidence="1">The sequence shown here is derived from an EMBL/GenBank/DDBJ whole genome shotgun (WGS) entry which is preliminary data.</text>
</comment>
<evidence type="ECO:0000313" key="1">
    <source>
        <dbReference type="EMBL" id="EOQ89442.1"/>
    </source>
</evidence>
<reference evidence="1 2" key="1">
    <citation type="submission" date="2013-04" db="EMBL/GenBank/DDBJ databases">
        <authorList>
            <person name="Harkins D.M."/>
            <person name="Durkin A.S."/>
            <person name="Brinkac L.M."/>
            <person name="Haft D.H."/>
            <person name="Selengut J.D."/>
            <person name="Sanka R."/>
            <person name="DePew J."/>
            <person name="Purushe J."/>
            <person name="Hartskeerl R.A."/>
            <person name="Ahmed A."/>
            <person name="van der Linden H."/>
            <person name="Goris M.G.A."/>
            <person name="Vinetz J.M."/>
            <person name="Sutton G.G."/>
            <person name="Nierman W.C."/>
            <person name="Fouts D.E."/>
        </authorList>
    </citation>
    <scope>NUCLEOTIDE SEQUENCE [LARGE SCALE GENOMIC DNA]</scope>
    <source>
        <strain evidence="1 2">Sao Paulo</strain>
    </source>
</reference>
<dbReference type="EMBL" id="AOGX02000015">
    <property type="protein sequence ID" value="EOQ89442.1"/>
    <property type="molecule type" value="Genomic_DNA"/>
</dbReference>
<sequence length="63" mass="7176">MTTPNPEPKSKMSFHLETSRLDTHFSLSCCKSAEIQFDTDMHGNPNAFNPAELLLLLFLFPTY</sequence>
<organism evidence="1 2">
    <name type="scientific">Leptospira yanagawae serovar Saopaulo str. Sao Paulo = ATCC 700523</name>
    <dbReference type="NCBI Taxonomy" id="1249483"/>
    <lineage>
        <taxon>Bacteria</taxon>
        <taxon>Pseudomonadati</taxon>
        <taxon>Spirochaetota</taxon>
        <taxon>Spirochaetia</taxon>
        <taxon>Leptospirales</taxon>
        <taxon>Leptospiraceae</taxon>
        <taxon>Leptospira</taxon>
    </lineage>
</organism>
<name>A0A5E8HEW3_9LEPT</name>
<accession>A0A5E8HEW3</accession>
<proteinExistence type="predicted"/>
<protein>
    <submittedName>
        <fullName evidence="1">Uncharacterized protein</fullName>
    </submittedName>
</protein>
<gene>
    <name evidence="1" type="ORF">LEP1GSC202_1707</name>
</gene>
<dbReference type="Proteomes" id="UP000013996">
    <property type="component" value="Unassembled WGS sequence"/>
</dbReference>